<dbReference type="EMBL" id="JBHSUS010000002">
    <property type="protein sequence ID" value="MFC6441775.1"/>
    <property type="molecule type" value="Genomic_DNA"/>
</dbReference>
<keyword evidence="1" id="KW-1133">Transmembrane helix</keyword>
<protein>
    <submittedName>
        <fullName evidence="2">Uncharacterized protein</fullName>
    </submittedName>
</protein>
<sequence>WRAAEGQGAGDGGALVPDCAGKKINENGRLGSKRPLFPDWDSLAVCCGIMSAFFTVAWFRKNAPIS</sequence>
<evidence type="ECO:0000313" key="3">
    <source>
        <dbReference type="Proteomes" id="UP001596364"/>
    </source>
</evidence>
<name>A0ABW1XR81_9ALTE</name>
<organism evidence="2 3">
    <name type="scientific">Pseudobowmanella zhangzhouensis</name>
    <dbReference type="NCBI Taxonomy" id="1537679"/>
    <lineage>
        <taxon>Bacteria</taxon>
        <taxon>Pseudomonadati</taxon>
        <taxon>Pseudomonadota</taxon>
        <taxon>Gammaproteobacteria</taxon>
        <taxon>Alteromonadales</taxon>
        <taxon>Alteromonadaceae</taxon>
    </lineage>
</organism>
<proteinExistence type="predicted"/>
<keyword evidence="3" id="KW-1185">Reference proteome</keyword>
<keyword evidence="1" id="KW-0812">Transmembrane</keyword>
<evidence type="ECO:0000313" key="2">
    <source>
        <dbReference type="EMBL" id="MFC6441775.1"/>
    </source>
</evidence>
<gene>
    <name evidence="2" type="ORF">ACFP85_16650</name>
</gene>
<reference evidence="3" key="1">
    <citation type="journal article" date="2019" name="Int. J. Syst. Evol. Microbiol.">
        <title>The Global Catalogue of Microorganisms (GCM) 10K type strain sequencing project: providing services to taxonomists for standard genome sequencing and annotation.</title>
        <authorList>
            <consortium name="The Broad Institute Genomics Platform"/>
            <consortium name="The Broad Institute Genome Sequencing Center for Infectious Disease"/>
            <person name="Wu L."/>
            <person name="Ma J."/>
        </authorList>
    </citation>
    <scope>NUCLEOTIDE SEQUENCE [LARGE SCALE GENOMIC DNA]</scope>
    <source>
        <strain evidence="3">CGMCC 1.16031</strain>
    </source>
</reference>
<dbReference type="Proteomes" id="UP001596364">
    <property type="component" value="Unassembled WGS sequence"/>
</dbReference>
<keyword evidence="1" id="KW-0472">Membrane</keyword>
<accession>A0ABW1XR81</accession>
<evidence type="ECO:0000256" key="1">
    <source>
        <dbReference type="SAM" id="Phobius"/>
    </source>
</evidence>
<comment type="caution">
    <text evidence="2">The sequence shown here is derived from an EMBL/GenBank/DDBJ whole genome shotgun (WGS) entry which is preliminary data.</text>
</comment>
<feature type="transmembrane region" description="Helical" evidence="1">
    <location>
        <begin position="42"/>
        <end position="59"/>
    </location>
</feature>
<dbReference type="RefSeq" id="WP_377148949.1">
    <property type="nucleotide sequence ID" value="NZ_JBHSUS010000002.1"/>
</dbReference>
<feature type="non-terminal residue" evidence="2">
    <location>
        <position position="1"/>
    </location>
</feature>